<evidence type="ECO:0000256" key="3">
    <source>
        <dbReference type="ARBA" id="ARBA00022989"/>
    </source>
</evidence>
<evidence type="ECO:0000256" key="2">
    <source>
        <dbReference type="ARBA" id="ARBA00022692"/>
    </source>
</evidence>
<dbReference type="InterPro" id="IPR005821">
    <property type="entry name" value="Ion_trans_dom"/>
</dbReference>
<evidence type="ECO:0000256" key="5">
    <source>
        <dbReference type="SAM" id="Phobius"/>
    </source>
</evidence>
<dbReference type="Pfam" id="PF00520">
    <property type="entry name" value="Ion_trans"/>
    <property type="match status" value="1"/>
</dbReference>
<protein>
    <recommendedName>
        <fullName evidence="6">Ion transport domain-containing protein</fullName>
    </recommendedName>
</protein>
<evidence type="ECO:0000259" key="6">
    <source>
        <dbReference type="Pfam" id="PF00520"/>
    </source>
</evidence>
<evidence type="ECO:0000313" key="7">
    <source>
        <dbReference type="EMBL" id="OBX34729.1"/>
    </source>
</evidence>
<name>A0A1B8NXK2_HALEL</name>
<accession>A0A1B8NXK2</accession>
<evidence type="ECO:0000256" key="4">
    <source>
        <dbReference type="ARBA" id="ARBA00023136"/>
    </source>
</evidence>
<evidence type="ECO:0000313" key="8">
    <source>
        <dbReference type="Proteomes" id="UP000092504"/>
    </source>
</evidence>
<dbReference type="InterPro" id="IPR027359">
    <property type="entry name" value="Volt_channel_dom_sf"/>
</dbReference>
<feature type="domain" description="Ion transport" evidence="6">
    <location>
        <begin position="7"/>
        <end position="80"/>
    </location>
</feature>
<dbReference type="Gene3D" id="1.20.120.350">
    <property type="entry name" value="Voltage-gated potassium channels. Chain C"/>
    <property type="match status" value="1"/>
</dbReference>
<dbReference type="PATRIC" id="fig|2746.7.peg.3900"/>
<feature type="transmembrane region" description="Helical" evidence="5">
    <location>
        <begin position="40"/>
        <end position="60"/>
    </location>
</feature>
<dbReference type="EMBL" id="MAJD01000002">
    <property type="protein sequence ID" value="OBX34729.1"/>
    <property type="molecule type" value="Genomic_DNA"/>
</dbReference>
<evidence type="ECO:0000256" key="1">
    <source>
        <dbReference type="ARBA" id="ARBA00004141"/>
    </source>
</evidence>
<keyword evidence="3 5" id="KW-1133">Transmembrane helix</keyword>
<dbReference type="SUPFAM" id="SSF81324">
    <property type="entry name" value="Voltage-gated potassium channels"/>
    <property type="match status" value="1"/>
</dbReference>
<organism evidence="7 8">
    <name type="scientific">Halomonas elongata</name>
    <dbReference type="NCBI Taxonomy" id="2746"/>
    <lineage>
        <taxon>Bacteria</taxon>
        <taxon>Pseudomonadati</taxon>
        <taxon>Pseudomonadota</taxon>
        <taxon>Gammaproteobacteria</taxon>
        <taxon>Oceanospirillales</taxon>
        <taxon>Halomonadaceae</taxon>
        <taxon>Halomonas</taxon>
    </lineage>
</organism>
<keyword evidence="4 5" id="KW-0472">Membrane</keyword>
<reference evidence="7 8" key="1">
    <citation type="submission" date="2016-06" db="EMBL/GenBank/DDBJ databases">
        <title>Genome sequence of halotolerant plant growth promoting strain of Halomonas elongata HEK1 isolated from salterns of Rann of Kutch, Gujarat, India.</title>
        <authorList>
            <person name="Gaba S."/>
            <person name="Singh R.N."/>
            <person name="Abrol S."/>
            <person name="Kaushik R."/>
            <person name="Saxena A.K."/>
        </authorList>
    </citation>
    <scope>NUCLEOTIDE SEQUENCE [LARGE SCALE GENOMIC DNA]</scope>
    <source>
        <strain evidence="7 8">HEK1</strain>
    </source>
</reference>
<dbReference type="AlphaFoldDB" id="A0A1B8NXK2"/>
<dbReference type="GO" id="GO:0016020">
    <property type="term" value="C:membrane"/>
    <property type="evidence" value="ECO:0007669"/>
    <property type="project" value="UniProtKB-SubCell"/>
</dbReference>
<dbReference type="GO" id="GO:0005216">
    <property type="term" value="F:monoatomic ion channel activity"/>
    <property type="evidence" value="ECO:0007669"/>
    <property type="project" value="InterPro"/>
</dbReference>
<proteinExistence type="predicted"/>
<sequence>MDDHLSPFQLLILVLSIYVLGALAADVLFDLSPEMSQLLHYIDLFVCLFFLADFCIRFRAARDKWRFMRWGWIDLLASIPPVGCSPVAW</sequence>
<comment type="caution">
    <text evidence="7">The sequence shown here is derived from an EMBL/GenBank/DDBJ whole genome shotgun (WGS) entry which is preliminary data.</text>
</comment>
<keyword evidence="2 5" id="KW-0812">Transmembrane</keyword>
<gene>
    <name evidence="7" type="ORF">A8U91_03789</name>
</gene>
<dbReference type="Proteomes" id="UP000092504">
    <property type="component" value="Unassembled WGS sequence"/>
</dbReference>
<comment type="subcellular location">
    <subcellularLocation>
        <location evidence="1">Membrane</location>
        <topology evidence="1">Multi-pass membrane protein</topology>
    </subcellularLocation>
</comment>